<organism evidence="1 2">
    <name type="scientific">Edaphobacter modestus</name>
    <dbReference type="NCBI Taxonomy" id="388466"/>
    <lineage>
        <taxon>Bacteria</taxon>
        <taxon>Pseudomonadati</taxon>
        <taxon>Acidobacteriota</taxon>
        <taxon>Terriglobia</taxon>
        <taxon>Terriglobales</taxon>
        <taxon>Acidobacteriaceae</taxon>
        <taxon>Edaphobacter</taxon>
    </lineage>
</organism>
<gene>
    <name evidence="1" type="ORF">BDD14_0709</name>
</gene>
<comment type="caution">
    <text evidence="1">The sequence shown here is derived from an EMBL/GenBank/DDBJ whole genome shotgun (WGS) entry which is preliminary data.</text>
</comment>
<accession>A0A4Q7YPI1</accession>
<dbReference type="EMBL" id="SHKW01000001">
    <property type="protein sequence ID" value="RZU39340.1"/>
    <property type="molecule type" value="Genomic_DNA"/>
</dbReference>
<keyword evidence="2" id="KW-1185">Reference proteome</keyword>
<dbReference type="AlphaFoldDB" id="A0A4Q7YPI1"/>
<name>A0A4Q7YPI1_9BACT</name>
<dbReference type="Proteomes" id="UP000292958">
    <property type="component" value="Unassembled WGS sequence"/>
</dbReference>
<proteinExistence type="predicted"/>
<evidence type="ECO:0000313" key="2">
    <source>
        <dbReference type="Proteomes" id="UP000292958"/>
    </source>
</evidence>
<reference evidence="1 2" key="1">
    <citation type="submission" date="2019-02" db="EMBL/GenBank/DDBJ databases">
        <title>Genomic Encyclopedia of Archaeal and Bacterial Type Strains, Phase II (KMG-II): from individual species to whole genera.</title>
        <authorList>
            <person name="Goeker M."/>
        </authorList>
    </citation>
    <scope>NUCLEOTIDE SEQUENCE [LARGE SCALE GENOMIC DNA]</scope>
    <source>
        <strain evidence="1 2">DSM 18101</strain>
    </source>
</reference>
<sequence length="82" mass="9389">MNSKHRKQRKKMEMPLSWINIQGHIAKESKRHADMKKKMKSTALKTNEDLLKTVVVVKTNKVSPGTPMSDLERSARLFLLGS</sequence>
<protein>
    <submittedName>
        <fullName evidence="1">Uncharacterized protein</fullName>
    </submittedName>
</protein>
<evidence type="ECO:0000313" key="1">
    <source>
        <dbReference type="EMBL" id="RZU39340.1"/>
    </source>
</evidence>